<dbReference type="GO" id="GO:0034987">
    <property type="term" value="F:immunoglobulin receptor binding"/>
    <property type="evidence" value="ECO:0000318"/>
    <property type="project" value="GO_Central"/>
</dbReference>
<dbReference type="FunFam" id="2.60.40.10:FF:000998">
    <property type="entry name" value="Immunoglobulin heavy constant epsilon"/>
    <property type="match status" value="1"/>
</dbReference>
<proteinExistence type="predicted"/>
<dbReference type="PROSITE" id="PS00290">
    <property type="entry name" value="IG_MHC"/>
    <property type="match status" value="3"/>
</dbReference>
<feature type="domain" description="Ig-like" evidence="8">
    <location>
        <begin position="290"/>
        <end position="367"/>
    </location>
</feature>
<evidence type="ECO:0000256" key="1">
    <source>
        <dbReference type="ARBA" id="ARBA00004236"/>
    </source>
</evidence>
<dbReference type="InterPro" id="IPR003006">
    <property type="entry name" value="Ig/MHC_CS"/>
</dbReference>
<keyword evidence="10" id="KW-1185">Reference proteome</keyword>
<accession>H9GQF6</accession>
<comment type="subcellular location">
    <subcellularLocation>
        <location evidence="1">Cell membrane</location>
    </subcellularLocation>
    <subcellularLocation>
        <location evidence="2">Secreted</location>
    </subcellularLocation>
</comment>
<dbReference type="InterPro" id="IPR003597">
    <property type="entry name" value="Ig_C1-set"/>
</dbReference>
<evidence type="ECO:0000313" key="9">
    <source>
        <dbReference type="Ensembl" id="ENSACAP00000018161.3"/>
    </source>
</evidence>
<evidence type="ECO:0000256" key="6">
    <source>
        <dbReference type="ARBA" id="ARBA00023157"/>
    </source>
</evidence>
<dbReference type="HOGENOM" id="CLU_030625_3_0_1"/>
<dbReference type="FunFam" id="2.60.40.10:FF:000463">
    <property type="entry name" value="Immunoglobulin heavy constant gamma 1"/>
    <property type="match status" value="1"/>
</dbReference>
<feature type="domain" description="Ig-like" evidence="8">
    <location>
        <begin position="54"/>
        <end position="149"/>
    </location>
</feature>
<dbReference type="Gene3D" id="2.60.40.10">
    <property type="entry name" value="Immunoglobulins"/>
    <property type="match status" value="4"/>
</dbReference>
<sequence>VTVVGYSLVGYSLVKEFCRRFLYVALKDLSQCDYFDYWGDGTFLLVSEATPTAPAVFPLTPCCQDLSAASEVRLGCLVTGYFPDPVTVQWNSGAISTGIRTFPAVLQSSSGHYTLSSQLTVPVSSWNTENFQCKVIHAPTSSTIEQRIERCVTHSPVAPDVRLLHSSCSPRSTDASIELVCILSNFYPKEVSVEWLIGGKSGLLPSYTEPPRQDAVGYTFSTTSSANISQADWLEGTIYTCKVTHAGSQTTMRARAKKCEDDSTSQCDGIYVYLKSPTPNDLYLNRDPKVSCVVGNLESEEGLKVSWSRDKKASLDPEPMSVSEELNGTYTVVSALPILTREWDSEETFTCTVEYPGVPTPIVKKITKLKGKVTTPSVYLFRPHREELIFQSHSQLTLTCLVKNLNPKDVSVQWLKDNNALTEDNHITTPVLKDSIEDSYFVYSKLSISRADWDRGSSYTCMVIHEGLAMKFTQRTVEKSQGKK</sequence>
<evidence type="ECO:0000313" key="10">
    <source>
        <dbReference type="Proteomes" id="UP000001646"/>
    </source>
</evidence>
<evidence type="ECO:0000256" key="5">
    <source>
        <dbReference type="ARBA" id="ARBA00023136"/>
    </source>
</evidence>
<protein>
    <recommendedName>
        <fullName evidence="8">Ig-like domain-containing protein</fullName>
    </recommendedName>
</protein>
<dbReference type="Bgee" id="ENSACAG00000024548">
    <property type="expression patterns" value="Expressed in adrenal gland and 9 other cell types or tissues"/>
</dbReference>
<evidence type="ECO:0000256" key="2">
    <source>
        <dbReference type="ARBA" id="ARBA00004613"/>
    </source>
</evidence>
<organism evidence="9 10">
    <name type="scientific">Anolis carolinensis</name>
    <name type="common">Green anole</name>
    <name type="synonym">American chameleon</name>
    <dbReference type="NCBI Taxonomy" id="28377"/>
    <lineage>
        <taxon>Eukaryota</taxon>
        <taxon>Metazoa</taxon>
        <taxon>Chordata</taxon>
        <taxon>Craniata</taxon>
        <taxon>Vertebrata</taxon>
        <taxon>Euteleostomi</taxon>
        <taxon>Lepidosauria</taxon>
        <taxon>Squamata</taxon>
        <taxon>Bifurcata</taxon>
        <taxon>Unidentata</taxon>
        <taxon>Episquamata</taxon>
        <taxon>Toxicofera</taxon>
        <taxon>Iguania</taxon>
        <taxon>Dactyloidae</taxon>
        <taxon>Anolis</taxon>
    </lineage>
</organism>
<keyword evidence="7" id="KW-0393">Immunoglobulin domain</keyword>
<evidence type="ECO:0000256" key="3">
    <source>
        <dbReference type="ARBA" id="ARBA00022475"/>
    </source>
</evidence>
<dbReference type="InterPro" id="IPR013783">
    <property type="entry name" value="Ig-like_fold"/>
</dbReference>
<dbReference type="Proteomes" id="UP000001646">
    <property type="component" value="Unplaced"/>
</dbReference>
<dbReference type="GO" id="GO:0006958">
    <property type="term" value="P:complement activation, classical pathway"/>
    <property type="evidence" value="ECO:0000318"/>
    <property type="project" value="GO_Central"/>
</dbReference>
<dbReference type="InterPro" id="IPR050380">
    <property type="entry name" value="Immune_Resp_Modulators"/>
</dbReference>
<dbReference type="InParanoid" id="H9GQF6"/>
<dbReference type="SUPFAM" id="SSF48726">
    <property type="entry name" value="Immunoglobulin"/>
    <property type="match status" value="4"/>
</dbReference>
<keyword evidence="5" id="KW-0472">Membrane</keyword>
<dbReference type="CDD" id="cd05768">
    <property type="entry name" value="IgC1_CH3_IgAGD_CH4_IgAEM"/>
    <property type="match status" value="1"/>
</dbReference>
<keyword evidence="6" id="KW-1015">Disulfide bond</keyword>
<dbReference type="PANTHER" id="PTHR23411">
    <property type="entry name" value="TAPASIN"/>
    <property type="match status" value="1"/>
</dbReference>
<dbReference type="Ensembl" id="ENSACAT00000022331.3">
    <property type="protein sequence ID" value="ENSACAP00000018161.3"/>
    <property type="gene ID" value="ENSACAG00000024548.3"/>
</dbReference>
<dbReference type="GO" id="GO:1903131">
    <property type="term" value="P:mononuclear cell differentiation"/>
    <property type="evidence" value="ECO:0007669"/>
    <property type="project" value="UniProtKB-ARBA"/>
</dbReference>
<reference evidence="9" key="2">
    <citation type="submission" date="2025-08" db="UniProtKB">
        <authorList>
            <consortium name="Ensembl"/>
        </authorList>
    </citation>
    <scope>IDENTIFICATION</scope>
</reference>
<evidence type="ECO:0000256" key="4">
    <source>
        <dbReference type="ARBA" id="ARBA00022525"/>
    </source>
</evidence>
<evidence type="ECO:0000259" key="8">
    <source>
        <dbReference type="PROSITE" id="PS50835"/>
    </source>
</evidence>
<reference evidence="9" key="3">
    <citation type="submission" date="2025-09" db="UniProtKB">
        <authorList>
            <consortium name="Ensembl"/>
        </authorList>
    </citation>
    <scope>IDENTIFICATION</scope>
</reference>
<dbReference type="GO" id="GO:0005886">
    <property type="term" value="C:plasma membrane"/>
    <property type="evidence" value="ECO:0007669"/>
    <property type="project" value="UniProtKB-SubCell"/>
</dbReference>
<dbReference type="AlphaFoldDB" id="H9GQF6"/>
<dbReference type="FunFam" id="2.60.40.10:FF:001540">
    <property type="entry name" value="Immunoglobulin heavy constant gamma 1"/>
    <property type="match status" value="1"/>
</dbReference>
<dbReference type="GeneTree" id="ENSGT00940000161491"/>
<dbReference type="GO" id="GO:0019731">
    <property type="term" value="P:antibacterial humoral response"/>
    <property type="evidence" value="ECO:0000318"/>
    <property type="project" value="GO_Central"/>
</dbReference>
<dbReference type="eggNOG" id="ENOG502R54U">
    <property type="taxonomic scope" value="Eukaryota"/>
</dbReference>
<evidence type="ECO:0000256" key="7">
    <source>
        <dbReference type="ARBA" id="ARBA00023319"/>
    </source>
</evidence>
<feature type="domain" description="Ig-like" evidence="8">
    <location>
        <begin position="159"/>
        <end position="253"/>
    </location>
</feature>
<dbReference type="SMART" id="SM00407">
    <property type="entry name" value="IGc1"/>
    <property type="match status" value="4"/>
</dbReference>
<keyword evidence="3" id="KW-1003">Cell membrane</keyword>
<dbReference type="InterPro" id="IPR007110">
    <property type="entry name" value="Ig-like_dom"/>
</dbReference>
<dbReference type="FunFam" id="2.60.40.10:FF:001690">
    <property type="entry name" value="Immunoglobulin heavy constant epsilon"/>
    <property type="match status" value="1"/>
</dbReference>
<feature type="domain" description="Ig-like" evidence="8">
    <location>
        <begin position="376"/>
        <end position="478"/>
    </location>
</feature>
<dbReference type="GO" id="GO:0042113">
    <property type="term" value="P:B cell activation"/>
    <property type="evidence" value="ECO:0007669"/>
    <property type="project" value="UniProtKB-ARBA"/>
</dbReference>
<name>H9GQF6_ANOCA</name>
<dbReference type="Pfam" id="PF07654">
    <property type="entry name" value="C1-set"/>
    <property type="match status" value="4"/>
</dbReference>
<dbReference type="PROSITE" id="PS50835">
    <property type="entry name" value="IG_LIKE"/>
    <property type="match status" value="4"/>
</dbReference>
<dbReference type="GO" id="GO:0042571">
    <property type="term" value="C:immunoglobulin complex, circulating"/>
    <property type="evidence" value="ECO:0000318"/>
    <property type="project" value="GO_Central"/>
</dbReference>
<dbReference type="GO" id="GO:0003823">
    <property type="term" value="F:antigen binding"/>
    <property type="evidence" value="ECO:0000318"/>
    <property type="project" value="GO_Central"/>
</dbReference>
<reference evidence="9" key="1">
    <citation type="submission" date="2009-12" db="EMBL/GenBank/DDBJ databases">
        <title>The Genome Sequence of Anolis carolinensis (Green Anole Lizard).</title>
        <authorList>
            <consortium name="The Genome Sequencing Platform"/>
            <person name="Di Palma F."/>
            <person name="Alfoldi J."/>
            <person name="Heiman D."/>
            <person name="Young S."/>
            <person name="Grabherr M."/>
            <person name="Johnson J."/>
            <person name="Lander E.S."/>
            <person name="Lindblad-Toh K."/>
        </authorList>
    </citation>
    <scope>NUCLEOTIDE SEQUENCE [LARGE SCALE GENOMIC DNA]</scope>
    <source>
        <strain evidence="9">JBL SC #1</strain>
    </source>
</reference>
<dbReference type="CDD" id="cd21817">
    <property type="entry name" value="IgC1_CH1_IgEG"/>
    <property type="match status" value="1"/>
</dbReference>
<dbReference type="STRING" id="28377.ENSACAP00000018161"/>
<keyword evidence="4" id="KW-0964">Secreted</keyword>
<dbReference type="InterPro" id="IPR036179">
    <property type="entry name" value="Ig-like_dom_sf"/>
</dbReference>